<protein>
    <submittedName>
        <fullName evidence="2">Uncharacterized protein</fullName>
    </submittedName>
</protein>
<keyword evidence="3" id="KW-1185">Reference proteome</keyword>
<dbReference type="EMBL" id="VSSB01000002">
    <property type="protein sequence ID" value="TYL50501.1"/>
    <property type="molecule type" value="Genomic_DNA"/>
</dbReference>
<sequence>MHELTEGHHTDRLTNRAAGGLLIAFLTAVILVLTLANTIPATADDADTGGQHHQGAVSR</sequence>
<dbReference type="Proteomes" id="UP000325243">
    <property type="component" value="Unassembled WGS sequence"/>
</dbReference>
<keyword evidence="1" id="KW-0472">Membrane</keyword>
<evidence type="ECO:0000313" key="2">
    <source>
        <dbReference type="EMBL" id="TYL50501.1"/>
    </source>
</evidence>
<dbReference type="AlphaFoldDB" id="A0A5S4UZG8"/>
<keyword evidence="1" id="KW-0812">Transmembrane</keyword>
<accession>A0A5S4UZG8</accession>
<organism evidence="2 3">
    <name type="scientific">Agromyces mariniharenae</name>
    <dbReference type="NCBI Taxonomy" id="2604423"/>
    <lineage>
        <taxon>Bacteria</taxon>
        <taxon>Bacillati</taxon>
        <taxon>Actinomycetota</taxon>
        <taxon>Actinomycetes</taxon>
        <taxon>Micrococcales</taxon>
        <taxon>Microbacteriaceae</taxon>
        <taxon>Agromyces</taxon>
    </lineage>
</organism>
<keyword evidence="1" id="KW-1133">Transmembrane helix</keyword>
<comment type="caution">
    <text evidence="2">The sequence shown here is derived from an EMBL/GenBank/DDBJ whole genome shotgun (WGS) entry which is preliminary data.</text>
</comment>
<feature type="transmembrane region" description="Helical" evidence="1">
    <location>
        <begin position="21"/>
        <end position="39"/>
    </location>
</feature>
<gene>
    <name evidence="2" type="ORF">FYC51_14985</name>
</gene>
<proteinExistence type="predicted"/>
<evidence type="ECO:0000313" key="3">
    <source>
        <dbReference type="Proteomes" id="UP000325243"/>
    </source>
</evidence>
<evidence type="ECO:0000256" key="1">
    <source>
        <dbReference type="SAM" id="Phobius"/>
    </source>
</evidence>
<name>A0A5S4UZG8_9MICO</name>
<reference evidence="2 3" key="1">
    <citation type="submission" date="2019-08" db="EMBL/GenBank/DDBJ databases">
        <authorList>
            <person name="Hu J."/>
        </authorList>
    </citation>
    <scope>NUCLEOTIDE SEQUENCE [LARGE SCALE GENOMIC DNA]</scope>
    <source>
        <strain evidence="2 3">NEAU-184</strain>
    </source>
</reference>
<dbReference type="RefSeq" id="WP_148734602.1">
    <property type="nucleotide sequence ID" value="NZ_VSSB01000002.1"/>
</dbReference>